<proteinExistence type="predicted"/>
<sequence>MENNGLFGRAGKMLFALKISFRAEKFSALTCKAD</sequence>
<gene>
    <name evidence="1" type="ORF">AVDCRST_MAG74-3650</name>
</gene>
<reference evidence="1" key="1">
    <citation type="submission" date="2020-02" db="EMBL/GenBank/DDBJ databases">
        <authorList>
            <person name="Meier V. D."/>
        </authorList>
    </citation>
    <scope>NUCLEOTIDE SEQUENCE</scope>
    <source>
        <strain evidence="1">AVDCRST_MAG74</strain>
    </source>
</reference>
<evidence type="ECO:0000313" key="1">
    <source>
        <dbReference type="EMBL" id="CAA9430376.1"/>
    </source>
</evidence>
<dbReference type="AlphaFoldDB" id="A0A6J4PZU8"/>
<dbReference type="EMBL" id="CADCUR010000303">
    <property type="protein sequence ID" value="CAA9430376.1"/>
    <property type="molecule type" value="Genomic_DNA"/>
</dbReference>
<name>A0A6J4PZU8_9BACT</name>
<protein>
    <submittedName>
        <fullName evidence="1">Uncharacterized protein</fullName>
    </submittedName>
</protein>
<accession>A0A6J4PZU8</accession>
<organism evidence="1">
    <name type="scientific">uncultured Pyrinomonadaceae bacterium</name>
    <dbReference type="NCBI Taxonomy" id="2283094"/>
    <lineage>
        <taxon>Bacteria</taxon>
        <taxon>Pseudomonadati</taxon>
        <taxon>Acidobacteriota</taxon>
        <taxon>Blastocatellia</taxon>
        <taxon>Blastocatellales</taxon>
        <taxon>Pyrinomonadaceae</taxon>
        <taxon>environmental samples</taxon>
    </lineage>
</organism>